<dbReference type="InterPro" id="IPR013087">
    <property type="entry name" value="Znf_C2H2_type"/>
</dbReference>
<accession>A0A401TC22</accession>
<proteinExistence type="predicted"/>
<dbReference type="OrthoDB" id="429841at2759"/>
<organism evidence="2 3">
    <name type="scientific">Chiloscyllium punctatum</name>
    <name type="common">Brownbanded bambooshark</name>
    <name type="synonym">Hemiscyllium punctatum</name>
    <dbReference type="NCBI Taxonomy" id="137246"/>
    <lineage>
        <taxon>Eukaryota</taxon>
        <taxon>Metazoa</taxon>
        <taxon>Chordata</taxon>
        <taxon>Craniata</taxon>
        <taxon>Vertebrata</taxon>
        <taxon>Chondrichthyes</taxon>
        <taxon>Elasmobranchii</taxon>
        <taxon>Galeomorphii</taxon>
        <taxon>Galeoidea</taxon>
        <taxon>Orectolobiformes</taxon>
        <taxon>Hemiscylliidae</taxon>
        <taxon>Chiloscyllium</taxon>
    </lineage>
</organism>
<dbReference type="PROSITE" id="PS00028">
    <property type="entry name" value="ZINC_FINGER_C2H2_1"/>
    <property type="match status" value="1"/>
</dbReference>
<protein>
    <recommendedName>
        <fullName evidence="1">C2H2-type domain-containing protein</fullName>
    </recommendedName>
</protein>
<sequence>DDVVSEGRVLLEISDKMYCSACQCNFENREDQKEHYKLDWHRFNLRRRLLAAQPITAERFEKIAGEISSISGSESEDSYSDAELEQLRYHRIQNVPSPMDEVPPAEEKQRGRQSLRVLFQTTDGMYFSVYRCVLQCKQVRNCLIITLSTVLHSQCNIL</sequence>
<gene>
    <name evidence="2" type="ORF">chiPu_0024034</name>
</gene>
<dbReference type="EMBL" id="BEZZ01031488">
    <property type="protein sequence ID" value="GCC40167.1"/>
    <property type="molecule type" value="Genomic_DNA"/>
</dbReference>
<keyword evidence="3" id="KW-1185">Reference proteome</keyword>
<dbReference type="AlphaFoldDB" id="A0A401TC22"/>
<evidence type="ECO:0000313" key="2">
    <source>
        <dbReference type="EMBL" id="GCC40167.1"/>
    </source>
</evidence>
<dbReference type="PANTHER" id="PTHR16036:SF2">
    <property type="entry name" value="TRNA ENDONUCLEASE ANKZF1"/>
    <property type="match status" value="1"/>
</dbReference>
<dbReference type="PANTHER" id="PTHR16036">
    <property type="entry name" value="ANKYRIN REPEAT AND ZINC FINGER DOMAIN-CONTAINING PROTEIN 1"/>
    <property type="match status" value="1"/>
</dbReference>
<evidence type="ECO:0000313" key="3">
    <source>
        <dbReference type="Proteomes" id="UP000287033"/>
    </source>
</evidence>
<name>A0A401TC22_CHIPU</name>
<feature type="domain" description="C2H2-type" evidence="1">
    <location>
        <begin position="19"/>
        <end position="41"/>
    </location>
</feature>
<dbReference type="GO" id="GO:0036503">
    <property type="term" value="P:ERAD pathway"/>
    <property type="evidence" value="ECO:0007669"/>
    <property type="project" value="TreeGrafter"/>
</dbReference>
<evidence type="ECO:0000259" key="1">
    <source>
        <dbReference type="PROSITE" id="PS00028"/>
    </source>
</evidence>
<feature type="non-terminal residue" evidence="2">
    <location>
        <position position="1"/>
    </location>
</feature>
<reference evidence="2 3" key="1">
    <citation type="journal article" date="2018" name="Nat. Ecol. Evol.">
        <title>Shark genomes provide insights into elasmobranch evolution and the origin of vertebrates.</title>
        <authorList>
            <person name="Hara Y"/>
            <person name="Yamaguchi K"/>
            <person name="Onimaru K"/>
            <person name="Kadota M"/>
            <person name="Koyanagi M"/>
            <person name="Keeley SD"/>
            <person name="Tatsumi K"/>
            <person name="Tanaka K"/>
            <person name="Motone F"/>
            <person name="Kageyama Y"/>
            <person name="Nozu R"/>
            <person name="Adachi N"/>
            <person name="Nishimura O"/>
            <person name="Nakagawa R"/>
            <person name="Tanegashima C"/>
            <person name="Kiyatake I"/>
            <person name="Matsumoto R"/>
            <person name="Murakumo K"/>
            <person name="Nishida K"/>
            <person name="Terakita A"/>
            <person name="Kuratani S"/>
            <person name="Sato K"/>
            <person name="Hyodo S Kuraku.S."/>
        </authorList>
    </citation>
    <scope>NUCLEOTIDE SEQUENCE [LARGE SCALE GENOMIC DNA]</scope>
</reference>
<comment type="caution">
    <text evidence="2">The sequence shown here is derived from an EMBL/GenBank/DDBJ whole genome shotgun (WGS) entry which is preliminary data.</text>
</comment>
<dbReference type="InterPro" id="IPR047139">
    <property type="entry name" value="ANKZ1/VMS1"/>
</dbReference>
<dbReference type="STRING" id="137246.A0A401TC22"/>
<dbReference type="Proteomes" id="UP000287033">
    <property type="component" value="Unassembled WGS sequence"/>
</dbReference>